<accession>A0ABQ7LSX1</accession>
<sequence length="138" mass="15536">SPPVTSSGASMLLLARLHQTLITYSHFYTASIFKAVHAFESGVKPSPSSPNQLRCIGPWEWIPAIYLLSSPFLCVLRPWRMLWVITSRIKSHQKVVHNFPPLISPKTASLWPSHHHGSWIGNPTNSLSFLCVSLCFRM</sequence>
<proteinExistence type="predicted"/>
<feature type="non-terminal residue" evidence="1">
    <location>
        <position position="1"/>
    </location>
</feature>
<dbReference type="EMBL" id="JADBGQ010000007">
    <property type="protein sequence ID" value="KAG5389662.1"/>
    <property type="molecule type" value="Genomic_DNA"/>
</dbReference>
<comment type="caution">
    <text evidence="1">The sequence shown here is derived from an EMBL/GenBank/DDBJ whole genome shotgun (WGS) entry which is preliminary data.</text>
</comment>
<organism evidence="1 2">
    <name type="scientific">Brassica rapa subsp. trilocularis</name>
    <dbReference type="NCBI Taxonomy" id="1813537"/>
    <lineage>
        <taxon>Eukaryota</taxon>
        <taxon>Viridiplantae</taxon>
        <taxon>Streptophyta</taxon>
        <taxon>Embryophyta</taxon>
        <taxon>Tracheophyta</taxon>
        <taxon>Spermatophyta</taxon>
        <taxon>Magnoliopsida</taxon>
        <taxon>eudicotyledons</taxon>
        <taxon>Gunneridae</taxon>
        <taxon>Pentapetalae</taxon>
        <taxon>rosids</taxon>
        <taxon>malvids</taxon>
        <taxon>Brassicales</taxon>
        <taxon>Brassicaceae</taxon>
        <taxon>Brassiceae</taxon>
        <taxon>Brassica</taxon>
    </lineage>
</organism>
<evidence type="ECO:0000313" key="2">
    <source>
        <dbReference type="Proteomes" id="UP000823674"/>
    </source>
</evidence>
<name>A0ABQ7LSX1_BRACM</name>
<gene>
    <name evidence="1" type="primary">A08g508260.1_BraROA</name>
    <name evidence="1" type="ORF">IGI04_031203</name>
</gene>
<protein>
    <submittedName>
        <fullName evidence="1">Uncharacterized protein</fullName>
    </submittedName>
</protein>
<keyword evidence="2" id="KW-1185">Reference proteome</keyword>
<evidence type="ECO:0000313" key="1">
    <source>
        <dbReference type="EMBL" id="KAG5389662.1"/>
    </source>
</evidence>
<reference evidence="1 2" key="1">
    <citation type="submission" date="2021-03" db="EMBL/GenBank/DDBJ databases">
        <authorList>
            <person name="King G.J."/>
            <person name="Bancroft I."/>
            <person name="Baten A."/>
            <person name="Bloomfield J."/>
            <person name="Borpatragohain P."/>
            <person name="He Z."/>
            <person name="Irish N."/>
            <person name="Irwin J."/>
            <person name="Liu K."/>
            <person name="Mauleon R.P."/>
            <person name="Moore J."/>
            <person name="Morris R."/>
            <person name="Ostergaard L."/>
            <person name="Wang B."/>
            <person name="Wells R."/>
        </authorList>
    </citation>
    <scope>NUCLEOTIDE SEQUENCE [LARGE SCALE GENOMIC DNA]</scope>
    <source>
        <strain evidence="1">R-o-18</strain>
        <tissue evidence="1">Leaf</tissue>
    </source>
</reference>
<dbReference type="Proteomes" id="UP000823674">
    <property type="component" value="Chromosome A08"/>
</dbReference>